<protein>
    <recommendedName>
        <fullName evidence="4">Ribosomal protein uL3 glutamine methyltransferase</fullName>
        <shortName evidence="4">uL3 MTase</shortName>
        <ecNumber evidence="4">2.1.1.298</ecNumber>
    </recommendedName>
    <alternativeName>
        <fullName evidence="4">N5-glutamine methyltransferase PrmB</fullName>
    </alternativeName>
</protein>
<dbReference type="NCBIfam" id="TIGR03533">
    <property type="entry name" value="L3_gln_methyl"/>
    <property type="match status" value="1"/>
</dbReference>
<accession>A0A157QA03</accession>
<dbReference type="InterPro" id="IPR017127">
    <property type="entry name" value="Ribosome_uL3_MTase"/>
</dbReference>
<gene>
    <name evidence="4 6" type="primary">prmB</name>
    <name evidence="6" type="ORF">SAMEA1982600_03418</name>
</gene>
<evidence type="ECO:0000256" key="3">
    <source>
        <dbReference type="ARBA" id="ARBA00022691"/>
    </source>
</evidence>
<comment type="similarity">
    <text evidence="4">Belongs to the protein N5-glutamine methyltransferase family. PrmB subfamily.</text>
</comment>
<name>A0A157QA03_9BORD</name>
<dbReference type="SUPFAM" id="SSF53335">
    <property type="entry name" value="S-adenosyl-L-methionine-dependent methyltransferases"/>
    <property type="match status" value="1"/>
</dbReference>
<dbReference type="Proteomes" id="UP000077037">
    <property type="component" value="Unassembled WGS sequence"/>
</dbReference>
<dbReference type="Gene3D" id="3.40.50.150">
    <property type="entry name" value="Vaccinia Virus protein VP39"/>
    <property type="match status" value="1"/>
</dbReference>
<evidence type="ECO:0000256" key="4">
    <source>
        <dbReference type="HAMAP-Rule" id="MF_02125"/>
    </source>
</evidence>
<dbReference type="PIRSF" id="PIRSF037167">
    <property type="entry name" value="Mtase_YfcB_prd"/>
    <property type="match status" value="1"/>
</dbReference>
<dbReference type="PANTHER" id="PTHR47806">
    <property type="entry name" value="50S RIBOSOMAL PROTEIN L3 GLUTAMINE METHYLTRANSFERASE"/>
    <property type="match status" value="1"/>
</dbReference>
<reference evidence="6 7" key="1">
    <citation type="submission" date="2016-03" db="EMBL/GenBank/DDBJ databases">
        <authorList>
            <consortium name="Pathogen Informatics"/>
        </authorList>
    </citation>
    <scope>NUCLEOTIDE SEQUENCE [LARGE SCALE GENOMIC DNA]</scope>
    <source>
        <strain evidence="6 7">NCTC13364</strain>
    </source>
</reference>
<dbReference type="InterPro" id="IPR004556">
    <property type="entry name" value="HemK-like"/>
</dbReference>
<dbReference type="PANTHER" id="PTHR47806:SF1">
    <property type="entry name" value="RIBOSOMAL PROTEIN UL3 GLUTAMINE METHYLTRANSFERASE"/>
    <property type="match status" value="1"/>
</dbReference>
<dbReference type="InterPro" id="IPR029063">
    <property type="entry name" value="SAM-dependent_MTases_sf"/>
</dbReference>
<keyword evidence="1 4" id="KW-0489">Methyltransferase</keyword>
<comment type="function">
    <text evidence="4">Methylates ribosomal protein uL3 on a specific glutamine residue.</text>
</comment>
<evidence type="ECO:0000313" key="7">
    <source>
        <dbReference type="Proteomes" id="UP000077037"/>
    </source>
</evidence>
<evidence type="ECO:0000259" key="5">
    <source>
        <dbReference type="Pfam" id="PF05175"/>
    </source>
</evidence>
<dbReference type="GO" id="GO:0005829">
    <property type="term" value="C:cytosol"/>
    <property type="evidence" value="ECO:0007669"/>
    <property type="project" value="TreeGrafter"/>
</dbReference>
<evidence type="ECO:0000313" key="6">
    <source>
        <dbReference type="EMBL" id="SAI42464.1"/>
    </source>
</evidence>
<dbReference type="RefSeq" id="WP_066415591.1">
    <property type="nucleotide sequence ID" value="NZ_FKBS01000017.1"/>
</dbReference>
<feature type="domain" description="Methyltransferase small" evidence="5">
    <location>
        <begin position="133"/>
        <end position="213"/>
    </location>
</feature>
<dbReference type="GO" id="GO:0036009">
    <property type="term" value="F:protein-glutamine N-methyltransferase activity"/>
    <property type="evidence" value="ECO:0007669"/>
    <property type="project" value="UniProtKB-UniRule"/>
</dbReference>
<organism evidence="6 7">
    <name type="scientific">Bordetella ansorpii</name>
    <dbReference type="NCBI Taxonomy" id="288768"/>
    <lineage>
        <taxon>Bacteria</taxon>
        <taxon>Pseudomonadati</taxon>
        <taxon>Pseudomonadota</taxon>
        <taxon>Betaproteobacteria</taxon>
        <taxon>Burkholderiales</taxon>
        <taxon>Alcaligenaceae</taxon>
        <taxon>Bordetella</taxon>
    </lineage>
</organism>
<dbReference type="EMBL" id="FKBS01000017">
    <property type="protein sequence ID" value="SAI42464.1"/>
    <property type="molecule type" value="Genomic_DNA"/>
</dbReference>
<dbReference type="Pfam" id="PF05175">
    <property type="entry name" value="MTS"/>
    <property type="match status" value="1"/>
</dbReference>
<dbReference type="PROSITE" id="PS00092">
    <property type="entry name" value="N6_MTASE"/>
    <property type="match status" value="1"/>
</dbReference>
<evidence type="ECO:0000256" key="2">
    <source>
        <dbReference type="ARBA" id="ARBA00022679"/>
    </source>
</evidence>
<dbReference type="CDD" id="cd02440">
    <property type="entry name" value="AdoMet_MTases"/>
    <property type="match status" value="1"/>
</dbReference>
<keyword evidence="2 4" id="KW-0808">Transferase</keyword>
<dbReference type="OrthoDB" id="9800643at2"/>
<dbReference type="Gene3D" id="1.10.8.10">
    <property type="entry name" value="DNA helicase RuvA subunit, C-terminal domain"/>
    <property type="match status" value="1"/>
</dbReference>
<proteinExistence type="inferred from homology"/>
<dbReference type="AlphaFoldDB" id="A0A157QA03"/>
<comment type="catalytic activity">
    <reaction evidence="4">
        <text>L-glutaminyl-[ribosomal protein uL3] + S-adenosyl-L-methionine = N(5)-methyl-L-glutaminyl-[ribosomal protein uL3] + S-adenosyl-L-homocysteine + H(+)</text>
        <dbReference type="Rhea" id="RHEA:45020"/>
        <dbReference type="Rhea" id="RHEA-COMP:11063"/>
        <dbReference type="Rhea" id="RHEA-COMP:11064"/>
        <dbReference type="ChEBI" id="CHEBI:15378"/>
        <dbReference type="ChEBI" id="CHEBI:30011"/>
        <dbReference type="ChEBI" id="CHEBI:57856"/>
        <dbReference type="ChEBI" id="CHEBI:59789"/>
        <dbReference type="ChEBI" id="CHEBI:61891"/>
        <dbReference type="EC" id="2.1.1.298"/>
    </reaction>
</comment>
<sequence>MVPANARTELLTVRDLVRYAVSRLNATHAVLGHGTDDPYDEAVYLVLHALHLPLDTLDPFLDARVLSSERERVLDLIDRRVTDRLPAPYLTHEAWLRGHRFYVDQRVIVPRSPIAELLETGFAPWVADAEAVQYALDMCTGSGCLAILTALAFPNAQVDAVDLSPDALEVAARNVADYGLQDRLALHQGNLFDALPARRYDVIVCNPPYVNSGSMDALPQEYRHEPTMALAGGADGMDLVRNILARAPDFLAPHGVLVLEIGNEYENFAAAFPELDPVWLDSAETSNQILLLTREQL</sequence>
<evidence type="ECO:0000256" key="1">
    <source>
        <dbReference type="ARBA" id="ARBA00022603"/>
    </source>
</evidence>
<dbReference type="NCBIfam" id="TIGR00536">
    <property type="entry name" value="hemK_fam"/>
    <property type="match status" value="1"/>
</dbReference>
<dbReference type="GO" id="GO:0003676">
    <property type="term" value="F:nucleic acid binding"/>
    <property type="evidence" value="ECO:0007669"/>
    <property type="project" value="InterPro"/>
</dbReference>
<keyword evidence="3 4" id="KW-0949">S-adenosyl-L-methionine</keyword>
<dbReference type="HAMAP" id="MF_02125">
    <property type="entry name" value="L3_methyltr_PrmB"/>
    <property type="match status" value="1"/>
</dbReference>
<dbReference type="InterPro" id="IPR007848">
    <property type="entry name" value="Small_mtfrase_dom"/>
</dbReference>
<dbReference type="InterPro" id="IPR002052">
    <property type="entry name" value="DNA_methylase_N6_adenine_CS"/>
</dbReference>
<dbReference type="EC" id="2.1.1.298" evidence="4"/>
<dbReference type="GO" id="GO:0032259">
    <property type="term" value="P:methylation"/>
    <property type="evidence" value="ECO:0007669"/>
    <property type="project" value="UniProtKB-KW"/>
</dbReference>